<dbReference type="Proteomes" id="UP001319827">
    <property type="component" value="Chromosome"/>
</dbReference>
<dbReference type="RefSeq" id="WP_221251026.1">
    <property type="nucleotide sequence ID" value="NZ_AP024355.1"/>
</dbReference>
<keyword evidence="2" id="KW-1185">Reference proteome</keyword>
<proteinExistence type="predicted"/>
<gene>
    <name evidence="1" type="ORF">DESUT3_06270</name>
</gene>
<protein>
    <submittedName>
        <fullName evidence="1">Lipoprotein</fullName>
    </submittedName>
</protein>
<sequence length="128" mass="13134">MKKPILVGVILLLCVAIGFALKGPGEATALNVNDVAGDPGAFAGTITVTGITAGFAPQDPSLFGVMDIKELQCTTPNCNKLLIPVRTAGLLPKLGDEVRISGSFVQAAGGYVFSAETIKVLRNHNLGG</sequence>
<organism evidence="1 2">
    <name type="scientific">Desulfuromonas versatilis</name>
    <dbReference type="NCBI Taxonomy" id="2802975"/>
    <lineage>
        <taxon>Bacteria</taxon>
        <taxon>Pseudomonadati</taxon>
        <taxon>Thermodesulfobacteriota</taxon>
        <taxon>Desulfuromonadia</taxon>
        <taxon>Desulfuromonadales</taxon>
        <taxon>Desulfuromonadaceae</taxon>
        <taxon>Desulfuromonas</taxon>
    </lineage>
</organism>
<reference evidence="1 2" key="1">
    <citation type="journal article" date="2016" name="C (Basel)">
        <title>Selective Growth of and Electricity Production by Marine Exoelectrogenic Bacteria in Self-Aggregated Hydrogel of Microbially Reduced Graphene Oxide.</title>
        <authorList>
            <person name="Yoshida N."/>
            <person name="Goto Y."/>
            <person name="Miyata Y."/>
        </authorList>
    </citation>
    <scope>NUCLEOTIDE SEQUENCE [LARGE SCALE GENOMIC DNA]</scope>
    <source>
        <strain evidence="1 2">NIT-T3</strain>
    </source>
</reference>
<dbReference type="EMBL" id="AP024355">
    <property type="protein sequence ID" value="BCR03558.1"/>
    <property type="molecule type" value="Genomic_DNA"/>
</dbReference>
<evidence type="ECO:0000313" key="1">
    <source>
        <dbReference type="EMBL" id="BCR03558.1"/>
    </source>
</evidence>
<evidence type="ECO:0000313" key="2">
    <source>
        <dbReference type="Proteomes" id="UP001319827"/>
    </source>
</evidence>
<accession>A0ABN6DTU3</accession>
<keyword evidence="1" id="KW-0449">Lipoprotein</keyword>
<name>A0ABN6DTU3_9BACT</name>
<reference evidence="1 2" key="2">
    <citation type="journal article" date="2021" name="Int. J. Syst. Evol. Microbiol.">
        <title>Isolation and Polyphasic Characterization of Desulfuromonas versatilis sp. Nov., an Electrogenic Bacteria Capable of Versatile Metabolism Isolated from a Graphene Oxide-Reducing Enrichment Culture.</title>
        <authorList>
            <person name="Xie L."/>
            <person name="Yoshida N."/>
            <person name="Ishii S."/>
            <person name="Meng L."/>
        </authorList>
    </citation>
    <scope>NUCLEOTIDE SEQUENCE [LARGE SCALE GENOMIC DNA]</scope>
    <source>
        <strain evidence="1 2">NIT-T3</strain>
    </source>
</reference>